<sequence>KTAAEQSPLSADLAELQCHFTWELERSRELLFSTRDRLEDLLPDESNPWRGHIYNLLGFLQTQLGHSDEALSPFSSASEALRGPALLVNYSDLAWLHHKRGEPDRSQDYLQRVKELSREYPTGRDQLLPEVYAEKAWTQMEVCRNNGLAARLFQKALEEEEEQVEWHSAHVLALCYAQNKSSDLLEQLTHASERDPENLLLRVAYMELCARSGQEVVPEAEALAAKVLQRPDRMHRHMKPLLQLYRRAVSVQAAVDLATKALDKRPDSRFLKACLAMCYMWRIHQRAPVSQELIKNAAALLREVISLYPDSCFRTEIDLANVYAQYNHSLADAKLLYSELLRRDLEPWPKQKLYNSYAKFLHFQMKDWHTSMQYHLRAAEIPVKSCSRSNSIEALQKIKTRRVCDPRLRAQVNDFLLRTPKI</sequence>
<reference evidence="4" key="1">
    <citation type="submission" date="2025-08" db="UniProtKB">
        <authorList>
            <consortium name="Ensembl"/>
        </authorList>
    </citation>
    <scope>IDENTIFICATION</scope>
</reference>
<dbReference type="SUPFAM" id="SSF48452">
    <property type="entry name" value="TPR-like"/>
    <property type="match status" value="1"/>
</dbReference>
<organism evidence="4 5">
    <name type="scientific">Neogobius melanostomus</name>
    <name type="common">round goby</name>
    <dbReference type="NCBI Taxonomy" id="47308"/>
    <lineage>
        <taxon>Eukaryota</taxon>
        <taxon>Metazoa</taxon>
        <taxon>Chordata</taxon>
        <taxon>Craniata</taxon>
        <taxon>Vertebrata</taxon>
        <taxon>Euteleostomi</taxon>
        <taxon>Actinopterygii</taxon>
        <taxon>Neopterygii</taxon>
        <taxon>Teleostei</taxon>
        <taxon>Neoteleostei</taxon>
        <taxon>Acanthomorphata</taxon>
        <taxon>Gobiaria</taxon>
        <taxon>Gobiiformes</taxon>
        <taxon>Gobioidei</taxon>
        <taxon>Gobiidae</taxon>
        <taxon>Benthophilinae</taxon>
        <taxon>Neogobiini</taxon>
        <taxon>Neogobius</taxon>
    </lineage>
</organism>
<dbReference type="PANTHER" id="PTHR10271">
    <property type="entry name" value="INTERFERON-INDUCED PROTEIN WITH TETRATRICOPEPTIDE REPEATS"/>
    <property type="match status" value="1"/>
</dbReference>
<dbReference type="InterPro" id="IPR011990">
    <property type="entry name" value="TPR-like_helical_dom_sf"/>
</dbReference>
<reference evidence="4" key="2">
    <citation type="submission" date="2025-09" db="UniProtKB">
        <authorList>
            <consortium name="Ensembl"/>
        </authorList>
    </citation>
    <scope>IDENTIFICATION</scope>
</reference>
<name>A0A8C6TWA9_9GOBI</name>
<evidence type="ECO:0000256" key="2">
    <source>
        <dbReference type="ARBA" id="ARBA00022803"/>
    </source>
</evidence>
<accession>A0A8C6TWA9</accession>
<dbReference type="Ensembl" id="ENSNMLT00000029807.1">
    <property type="protein sequence ID" value="ENSNMLP00000026669.1"/>
    <property type="gene ID" value="ENSNMLG00000017015.1"/>
</dbReference>
<dbReference type="Gene3D" id="1.25.40.10">
    <property type="entry name" value="Tetratricopeptide repeat domain"/>
    <property type="match status" value="3"/>
</dbReference>
<protein>
    <submittedName>
        <fullName evidence="4">Uncharacterized protein</fullName>
    </submittedName>
</protein>
<comment type="similarity">
    <text evidence="3">Belongs to the IFIT family.</text>
</comment>
<dbReference type="PANTHER" id="PTHR10271:SF14">
    <property type="entry name" value="INTERFERON-INDUCED PROTEIN WITH TETRATRICOPEPTIDE REPEATS-RELATED"/>
    <property type="match status" value="1"/>
</dbReference>
<dbReference type="AlphaFoldDB" id="A0A8C6TWA9"/>
<evidence type="ECO:0000313" key="5">
    <source>
        <dbReference type="Proteomes" id="UP000694523"/>
    </source>
</evidence>
<evidence type="ECO:0000313" key="4">
    <source>
        <dbReference type="Ensembl" id="ENSNMLP00000026669.1"/>
    </source>
</evidence>
<dbReference type="GO" id="GO:0005829">
    <property type="term" value="C:cytosol"/>
    <property type="evidence" value="ECO:0007669"/>
    <property type="project" value="TreeGrafter"/>
</dbReference>
<evidence type="ECO:0000256" key="1">
    <source>
        <dbReference type="ARBA" id="ARBA00022737"/>
    </source>
</evidence>
<dbReference type="Proteomes" id="UP000694523">
    <property type="component" value="Unplaced"/>
</dbReference>
<keyword evidence="1" id="KW-0677">Repeat</keyword>
<dbReference type="GO" id="GO:0051607">
    <property type="term" value="P:defense response to virus"/>
    <property type="evidence" value="ECO:0007669"/>
    <property type="project" value="TreeGrafter"/>
</dbReference>
<evidence type="ECO:0000256" key="3">
    <source>
        <dbReference type="ARBA" id="ARBA00038336"/>
    </source>
</evidence>
<proteinExistence type="inferred from homology"/>
<keyword evidence="2" id="KW-0802">TPR repeat</keyword>
<keyword evidence="5" id="KW-1185">Reference proteome</keyword>